<accession>A0A0D8ZL69</accession>
<gene>
    <name evidence="2" type="ORF">UH38_23200</name>
</gene>
<proteinExistence type="predicted"/>
<name>A0A0D8ZL69_9CYAN</name>
<sequence length="78" mass="8968">METTKYKRGEHPNSRNNLNFHSGRPHAYQEPKKQRYLSVTETGWEQVQRLAQELGCSGVSDLLEKIARGEILVEKQNG</sequence>
<dbReference type="Proteomes" id="UP000032452">
    <property type="component" value="Unassembled WGS sequence"/>
</dbReference>
<dbReference type="EMBL" id="JYON01000039">
    <property type="protein sequence ID" value="KJH69578.1"/>
    <property type="molecule type" value="Genomic_DNA"/>
</dbReference>
<dbReference type="OrthoDB" id="515143at2"/>
<keyword evidence="3" id="KW-1185">Reference proteome</keyword>
<feature type="region of interest" description="Disordered" evidence="1">
    <location>
        <begin position="1"/>
        <end position="33"/>
    </location>
</feature>
<protein>
    <submittedName>
        <fullName evidence="2">Uncharacterized protein</fullName>
    </submittedName>
</protein>
<comment type="caution">
    <text evidence="2">The sequence shown here is derived from an EMBL/GenBank/DDBJ whole genome shotgun (WGS) entry which is preliminary data.</text>
</comment>
<evidence type="ECO:0000313" key="3">
    <source>
        <dbReference type="Proteomes" id="UP000032452"/>
    </source>
</evidence>
<organism evidence="2 3">
    <name type="scientific">Aliterella atlantica CENA595</name>
    <dbReference type="NCBI Taxonomy" id="1618023"/>
    <lineage>
        <taxon>Bacteria</taxon>
        <taxon>Bacillati</taxon>
        <taxon>Cyanobacteriota</taxon>
        <taxon>Cyanophyceae</taxon>
        <taxon>Chroococcidiopsidales</taxon>
        <taxon>Aliterellaceae</taxon>
        <taxon>Aliterella</taxon>
    </lineage>
</organism>
<evidence type="ECO:0000256" key="1">
    <source>
        <dbReference type="SAM" id="MobiDB-lite"/>
    </source>
</evidence>
<dbReference type="AlphaFoldDB" id="A0A0D8ZL69"/>
<reference evidence="2 3" key="1">
    <citation type="submission" date="2015-02" db="EMBL/GenBank/DDBJ databases">
        <title>Draft genome of a novel marine cyanobacterium (Chroococcales) isolated from South Atlantic Ocean.</title>
        <authorList>
            <person name="Rigonato J."/>
            <person name="Alvarenga D.O."/>
            <person name="Branco L.H."/>
            <person name="Varani A.M."/>
            <person name="Brandini F.P."/>
            <person name="Fiore M.F."/>
        </authorList>
    </citation>
    <scope>NUCLEOTIDE SEQUENCE [LARGE SCALE GENOMIC DNA]</scope>
    <source>
        <strain evidence="2 3">CENA595</strain>
    </source>
</reference>
<dbReference type="RefSeq" id="WP_045057083.1">
    <property type="nucleotide sequence ID" value="NZ_CAWMDP010000043.1"/>
</dbReference>
<feature type="compositionally biased region" description="Basic and acidic residues" evidence="1">
    <location>
        <begin position="1"/>
        <end position="13"/>
    </location>
</feature>
<evidence type="ECO:0000313" key="2">
    <source>
        <dbReference type="EMBL" id="KJH69578.1"/>
    </source>
</evidence>